<gene>
    <name evidence="2" type="primary">Dmoj\GI25621</name>
    <name evidence="2" type="ORF">Dmoj_GI25621</name>
</gene>
<dbReference type="InParanoid" id="A0A0Q9XJ85"/>
<dbReference type="Proteomes" id="UP000009192">
    <property type="component" value="Unassembled WGS sequence"/>
</dbReference>
<organism evidence="2 3">
    <name type="scientific">Drosophila mojavensis</name>
    <name type="common">Fruit fly</name>
    <dbReference type="NCBI Taxonomy" id="7230"/>
    <lineage>
        <taxon>Eukaryota</taxon>
        <taxon>Metazoa</taxon>
        <taxon>Ecdysozoa</taxon>
        <taxon>Arthropoda</taxon>
        <taxon>Hexapoda</taxon>
        <taxon>Insecta</taxon>
        <taxon>Pterygota</taxon>
        <taxon>Neoptera</taxon>
        <taxon>Endopterygota</taxon>
        <taxon>Diptera</taxon>
        <taxon>Brachycera</taxon>
        <taxon>Muscomorpha</taxon>
        <taxon>Ephydroidea</taxon>
        <taxon>Drosophilidae</taxon>
        <taxon>Drosophila</taxon>
    </lineage>
</organism>
<feature type="signal peptide" evidence="1">
    <location>
        <begin position="1"/>
        <end position="23"/>
    </location>
</feature>
<sequence length="66" mass="7311">MSSLCVLWSVTSITLVQLPKSAALFGKFSLVLVAGQIITERRAALKAKHVEMLVFLNHNSWILAEE</sequence>
<dbReference type="KEGG" id="dmo:Dmoj_GI25621"/>
<reference evidence="2 3" key="1">
    <citation type="journal article" date="2007" name="Nature">
        <title>Evolution of genes and genomes on the Drosophila phylogeny.</title>
        <authorList>
            <consortium name="Drosophila 12 Genomes Consortium"/>
            <person name="Clark A.G."/>
            <person name="Eisen M.B."/>
            <person name="Smith D.R."/>
            <person name="Bergman C.M."/>
            <person name="Oliver B."/>
            <person name="Markow T.A."/>
            <person name="Kaufman T.C."/>
            <person name="Kellis M."/>
            <person name="Gelbart W."/>
            <person name="Iyer V.N."/>
            <person name="Pollard D.A."/>
            <person name="Sackton T.B."/>
            <person name="Larracuente A.M."/>
            <person name="Singh N.D."/>
            <person name="Abad J.P."/>
            <person name="Abt D.N."/>
            <person name="Adryan B."/>
            <person name="Aguade M."/>
            <person name="Akashi H."/>
            <person name="Anderson W.W."/>
            <person name="Aquadro C.F."/>
            <person name="Ardell D.H."/>
            <person name="Arguello R."/>
            <person name="Artieri C.G."/>
            <person name="Barbash D.A."/>
            <person name="Barker D."/>
            <person name="Barsanti P."/>
            <person name="Batterham P."/>
            <person name="Batzoglou S."/>
            <person name="Begun D."/>
            <person name="Bhutkar A."/>
            <person name="Blanco E."/>
            <person name="Bosak S.A."/>
            <person name="Bradley R.K."/>
            <person name="Brand A.D."/>
            <person name="Brent M.R."/>
            <person name="Brooks A.N."/>
            <person name="Brown R.H."/>
            <person name="Butlin R.K."/>
            <person name="Caggese C."/>
            <person name="Calvi B.R."/>
            <person name="Bernardo de Carvalho A."/>
            <person name="Caspi A."/>
            <person name="Castrezana S."/>
            <person name="Celniker S.E."/>
            <person name="Chang J.L."/>
            <person name="Chapple C."/>
            <person name="Chatterji S."/>
            <person name="Chinwalla A."/>
            <person name="Civetta A."/>
            <person name="Clifton S.W."/>
            <person name="Comeron J.M."/>
            <person name="Costello J.C."/>
            <person name="Coyne J.A."/>
            <person name="Daub J."/>
            <person name="David R.G."/>
            <person name="Delcher A.L."/>
            <person name="Delehaunty K."/>
            <person name="Do C.B."/>
            <person name="Ebling H."/>
            <person name="Edwards K."/>
            <person name="Eickbush T."/>
            <person name="Evans J.D."/>
            <person name="Filipski A."/>
            <person name="Findeiss S."/>
            <person name="Freyhult E."/>
            <person name="Fulton L."/>
            <person name="Fulton R."/>
            <person name="Garcia A.C."/>
            <person name="Gardiner A."/>
            <person name="Garfield D.A."/>
            <person name="Garvin B.E."/>
            <person name="Gibson G."/>
            <person name="Gilbert D."/>
            <person name="Gnerre S."/>
            <person name="Godfrey J."/>
            <person name="Good R."/>
            <person name="Gotea V."/>
            <person name="Gravely B."/>
            <person name="Greenberg A.J."/>
            <person name="Griffiths-Jones S."/>
            <person name="Gross S."/>
            <person name="Guigo R."/>
            <person name="Gustafson E.A."/>
            <person name="Haerty W."/>
            <person name="Hahn M.W."/>
            <person name="Halligan D.L."/>
            <person name="Halpern A.L."/>
            <person name="Halter G.M."/>
            <person name="Han M.V."/>
            <person name="Heger A."/>
            <person name="Hillier L."/>
            <person name="Hinrichs A.S."/>
            <person name="Holmes I."/>
            <person name="Hoskins R.A."/>
            <person name="Hubisz M.J."/>
            <person name="Hultmark D."/>
            <person name="Huntley M.A."/>
            <person name="Jaffe D.B."/>
            <person name="Jagadeeshan S."/>
            <person name="Jeck W.R."/>
            <person name="Johnson J."/>
            <person name="Jones C.D."/>
            <person name="Jordan W.C."/>
            <person name="Karpen G.H."/>
            <person name="Kataoka E."/>
            <person name="Keightley P.D."/>
            <person name="Kheradpour P."/>
            <person name="Kirkness E.F."/>
            <person name="Koerich L.B."/>
            <person name="Kristiansen K."/>
            <person name="Kudrna D."/>
            <person name="Kulathinal R.J."/>
            <person name="Kumar S."/>
            <person name="Kwok R."/>
            <person name="Lander E."/>
            <person name="Langley C.H."/>
            <person name="Lapoint R."/>
            <person name="Lazzaro B.P."/>
            <person name="Lee S.J."/>
            <person name="Levesque L."/>
            <person name="Li R."/>
            <person name="Lin C.F."/>
            <person name="Lin M.F."/>
            <person name="Lindblad-Toh K."/>
            <person name="Llopart A."/>
            <person name="Long M."/>
            <person name="Low L."/>
            <person name="Lozovsky E."/>
            <person name="Lu J."/>
            <person name="Luo M."/>
            <person name="Machado C.A."/>
            <person name="Makalowski W."/>
            <person name="Marzo M."/>
            <person name="Matsuda M."/>
            <person name="Matzkin L."/>
            <person name="McAllister B."/>
            <person name="McBride C.S."/>
            <person name="McKernan B."/>
            <person name="McKernan K."/>
            <person name="Mendez-Lago M."/>
            <person name="Minx P."/>
            <person name="Mollenhauer M.U."/>
            <person name="Montooth K."/>
            <person name="Mount S.M."/>
            <person name="Mu X."/>
            <person name="Myers E."/>
            <person name="Negre B."/>
            <person name="Newfeld S."/>
            <person name="Nielsen R."/>
            <person name="Noor M.A."/>
            <person name="O'Grady P."/>
            <person name="Pachter L."/>
            <person name="Papaceit M."/>
            <person name="Parisi M.J."/>
            <person name="Parisi M."/>
            <person name="Parts L."/>
            <person name="Pedersen J.S."/>
            <person name="Pesole G."/>
            <person name="Phillippy A.M."/>
            <person name="Ponting C.P."/>
            <person name="Pop M."/>
            <person name="Porcelli D."/>
            <person name="Powell J.R."/>
            <person name="Prohaska S."/>
            <person name="Pruitt K."/>
            <person name="Puig M."/>
            <person name="Quesneville H."/>
            <person name="Ram K.R."/>
            <person name="Rand D."/>
            <person name="Rasmussen M.D."/>
            <person name="Reed L.K."/>
            <person name="Reenan R."/>
            <person name="Reily A."/>
            <person name="Remington K.A."/>
            <person name="Rieger T.T."/>
            <person name="Ritchie M.G."/>
            <person name="Robin C."/>
            <person name="Rogers Y.H."/>
            <person name="Rohde C."/>
            <person name="Rozas J."/>
            <person name="Rubenfield M.J."/>
            <person name="Ruiz A."/>
            <person name="Russo S."/>
            <person name="Salzberg S.L."/>
            <person name="Sanchez-Gracia A."/>
            <person name="Saranga D.J."/>
            <person name="Sato H."/>
            <person name="Schaeffer S.W."/>
            <person name="Schatz M.C."/>
            <person name="Schlenke T."/>
            <person name="Schwartz R."/>
            <person name="Segarra C."/>
            <person name="Singh R.S."/>
            <person name="Sirot L."/>
            <person name="Sirota M."/>
            <person name="Sisneros N.B."/>
            <person name="Smith C.D."/>
            <person name="Smith T.F."/>
            <person name="Spieth J."/>
            <person name="Stage D.E."/>
            <person name="Stark A."/>
            <person name="Stephan W."/>
            <person name="Strausberg R.L."/>
            <person name="Strempel S."/>
            <person name="Sturgill D."/>
            <person name="Sutton G."/>
            <person name="Sutton G.G."/>
            <person name="Tao W."/>
            <person name="Teichmann S."/>
            <person name="Tobari Y.N."/>
            <person name="Tomimura Y."/>
            <person name="Tsolas J.M."/>
            <person name="Valente V.L."/>
            <person name="Venter E."/>
            <person name="Venter J.C."/>
            <person name="Vicario S."/>
            <person name="Vieira F.G."/>
            <person name="Vilella A.J."/>
            <person name="Villasante A."/>
            <person name="Walenz B."/>
            <person name="Wang J."/>
            <person name="Wasserman M."/>
            <person name="Watts T."/>
            <person name="Wilson D."/>
            <person name="Wilson R.K."/>
            <person name="Wing R.A."/>
            <person name="Wolfner M.F."/>
            <person name="Wong A."/>
            <person name="Wong G.K."/>
            <person name="Wu C.I."/>
            <person name="Wu G."/>
            <person name="Yamamoto D."/>
            <person name="Yang H.P."/>
            <person name="Yang S.P."/>
            <person name="Yorke J.A."/>
            <person name="Yoshida K."/>
            <person name="Zdobnov E."/>
            <person name="Zhang P."/>
            <person name="Zhang Y."/>
            <person name="Zimin A.V."/>
            <person name="Baldwin J."/>
            <person name="Abdouelleil A."/>
            <person name="Abdulkadir J."/>
            <person name="Abebe A."/>
            <person name="Abera B."/>
            <person name="Abreu J."/>
            <person name="Acer S.C."/>
            <person name="Aftuck L."/>
            <person name="Alexander A."/>
            <person name="An P."/>
            <person name="Anderson E."/>
            <person name="Anderson S."/>
            <person name="Arachi H."/>
            <person name="Azer M."/>
            <person name="Bachantsang P."/>
            <person name="Barry A."/>
            <person name="Bayul T."/>
            <person name="Berlin A."/>
            <person name="Bessette D."/>
            <person name="Bloom T."/>
            <person name="Blye J."/>
            <person name="Boguslavskiy L."/>
            <person name="Bonnet C."/>
            <person name="Boukhgalter B."/>
            <person name="Bourzgui I."/>
            <person name="Brown A."/>
            <person name="Cahill P."/>
            <person name="Channer S."/>
            <person name="Cheshatsang Y."/>
            <person name="Chuda L."/>
            <person name="Citroen M."/>
            <person name="Collymore A."/>
            <person name="Cooke P."/>
            <person name="Costello M."/>
            <person name="D'Aco K."/>
            <person name="Daza R."/>
            <person name="De Haan G."/>
            <person name="DeGray S."/>
            <person name="DeMaso C."/>
            <person name="Dhargay N."/>
            <person name="Dooley K."/>
            <person name="Dooley E."/>
            <person name="Doricent M."/>
            <person name="Dorje P."/>
            <person name="Dorjee K."/>
            <person name="Dupes A."/>
            <person name="Elong R."/>
            <person name="Falk J."/>
            <person name="Farina A."/>
            <person name="Faro S."/>
            <person name="Ferguson D."/>
            <person name="Fisher S."/>
            <person name="Foley C.D."/>
            <person name="Franke A."/>
            <person name="Friedrich D."/>
            <person name="Gadbois L."/>
            <person name="Gearin G."/>
            <person name="Gearin C.R."/>
            <person name="Giannoukos G."/>
            <person name="Goode T."/>
            <person name="Graham J."/>
            <person name="Grandbois E."/>
            <person name="Grewal S."/>
            <person name="Gyaltsen K."/>
            <person name="Hafez N."/>
            <person name="Hagos B."/>
            <person name="Hall J."/>
            <person name="Henson C."/>
            <person name="Hollinger A."/>
            <person name="Honan T."/>
            <person name="Huard M.D."/>
            <person name="Hughes L."/>
            <person name="Hurhula B."/>
            <person name="Husby M.E."/>
            <person name="Kamat A."/>
            <person name="Kanga B."/>
            <person name="Kashin S."/>
            <person name="Khazanovich D."/>
            <person name="Kisner P."/>
            <person name="Lance K."/>
            <person name="Lara M."/>
            <person name="Lee W."/>
            <person name="Lennon N."/>
            <person name="Letendre F."/>
            <person name="LeVine R."/>
            <person name="Lipovsky A."/>
            <person name="Liu X."/>
            <person name="Liu J."/>
            <person name="Liu S."/>
            <person name="Lokyitsang T."/>
            <person name="Lokyitsang Y."/>
            <person name="Lubonja R."/>
            <person name="Lui A."/>
            <person name="MacDonald P."/>
            <person name="Magnisalis V."/>
            <person name="Maru K."/>
            <person name="Matthews C."/>
            <person name="McCusker W."/>
            <person name="McDonough S."/>
            <person name="Mehta T."/>
            <person name="Meldrim J."/>
            <person name="Meneus L."/>
            <person name="Mihai O."/>
            <person name="Mihalev A."/>
            <person name="Mihova T."/>
            <person name="Mittelman R."/>
            <person name="Mlenga V."/>
            <person name="Montmayeur A."/>
            <person name="Mulrain L."/>
            <person name="Navidi A."/>
            <person name="Naylor J."/>
            <person name="Negash T."/>
            <person name="Nguyen T."/>
            <person name="Nguyen N."/>
            <person name="Nicol R."/>
            <person name="Norbu C."/>
            <person name="Norbu N."/>
            <person name="Novod N."/>
            <person name="O'Neill B."/>
            <person name="Osman S."/>
            <person name="Markiewicz E."/>
            <person name="Oyono O.L."/>
            <person name="Patti C."/>
            <person name="Phunkhang P."/>
            <person name="Pierre F."/>
            <person name="Priest M."/>
            <person name="Raghuraman S."/>
            <person name="Rege F."/>
            <person name="Reyes R."/>
            <person name="Rise C."/>
            <person name="Rogov P."/>
            <person name="Ross K."/>
            <person name="Ryan E."/>
            <person name="Settipalli S."/>
            <person name="Shea T."/>
            <person name="Sherpa N."/>
            <person name="Shi L."/>
            <person name="Shih D."/>
            <person name="Sparrow T."/>
            <person name="Spaulding J."/>
            <person name="Stalker J."/>
            <person name="Stange-Thomann N."/>
            <person name="Stavropoulos S."/>
            <person name="Stone C."/>
            <person name="Strader C."/>
            <person name="Tesfaye S."/>
            <person name="Thomson T."/>
            <person name="Thoulutsang Y."/>
            <person name="Thoulutsang D."/>
            <person name="Topham K."/>
            <person name="Topping I."/>
            <person name="Tsamla T."/>
            <person name="Vassiliev H."/>
            <person name="Vo A."/>
            <person name="Wangchuk T."/>
            <person name="Wangdi T."/>
            <person name="Weiand M."/>
            <person name="Wilkinson J."/>
            <person name="Wilson A."/>
            <person name="Yadav S."/>
            <person name="Young G."/>
            <person name="Yu Q."/>
            <person name="Zembek L."/>
            <person name="Zhong D."/>
            <person name="Zimmer A."/>
            <person name="Zwirko Z."/>
            <person name="Jaffe D.B."/>
            <person name="Alvarez P."/>
            <person name="Brockman W."/>
            <person name="Butler J."/>
            <person name="Chin C."/>
            <person name="Gnerre S."/>
            <person name="Grabherr M."/>
            <person name="Kleber M."/>
            <person name="Mauceli E."/>
            <person name="MacCallum I."/>
        </authorList>
    </citation>
    <scope>NUCLEOTIDE SEQUENCE [LARGE SCALE GENOMIC DNA]</scope>
    <source>
        <strain evidence="3">Tucson 15081-1352.22</strain>
    </source>
</reference>
<dbReference type="AlphaFoldDB" id="A0A0Q9XJ85"/>
<keyword evidence="3" id="KW-1185">Reference proteome</keyword>
<feature type="chain" id="PRO_5006388008" description="Secreted protein" evidence="1">
    <location>
        <begin position="24"/>
        <end position="66"/>
    </location>
</feature>
<name>A0A0Q9XJ85_DROMO</name>
<dbReference type="EMBL" id="CH933807">
    <property type="protein sequence ID" value="KRG03880.1"/>
    <property type="molecule type" value="Genomic_DNA"/>
</dbReference>
<accession>A0A0Q9XJ85</accession>
<keyword evidence="1" id="KW-0732">Signal</keyword>
<proteinExistence type="predicted"/>
<evidence type="ECO:0000256" key="1">
    <source>
        <dbReference type="SAM" id="SignalP"/>
    </source>
</evidence>
<evidence type="ECO:0000313" key="3">
    <source>
        <dbReference type="Proteomes" id="UP000009192"/>
    </source>
</evidence>
<evidence type="ECO:0008006" key="4">
    <source>
        <dbReference type="Google" id="ProtNLM"/>
    </source>
</evidence>
<evidence type="ECO:0000313" key="2">
    <source>
        <dbReference type="EMBL" id="KRG03880.1"/>
    </source>
</evidence>
<protein>
    <recommendedName>
        <fullName evidence="4">Secreted protein</fullName>
    </recommendedName>
</protein>